<feature type="active site" description="Proton acceptor" evidence="4">
    <location>
        <position position="241"/>
    </location>
</feature>
<dbReference type="EMBL" id="JAFIMR010000009">
    <property type="protein sequence ID" value="KAI1874608.1"/>
    <property type="molecule type" value="Genomic_DNA"/>
</dbReference>
<feature type="region of interest" description="Disordered" evidence="5">
    <location>
        <begin position="431"/>
        <end position="462"/>
    </location>
</feature>
<dbReference type="InterPro" id="IPR016035">
    <property type="entry name" value="Acyl_Trfase/lysoPLipase"/>
</dbReference>
<keyword evidence="2 4" id="KW-0442">Lipid degradation</keyword>
<evidence type="ECO:0000313" key="7">
    <source>
        <dbReference type="EMBL" id="KAI1874608.1"/>
    </source>
</evidence>
<dbReference type="InterPro" id="IPR002641">
    <property type="entry name" value="PNPLA_dom"/>
</dbReference>
<feature type="domain" description="PNPLA" evidence="6">
    <location>
        <begin position="31"/>
        <end position="254"/>
    </location>
</feature>
<feature type="region of interest" description="Disordered" evidence="5">
    <location>
        <begin position="1"/>
        <end position="21"/>
    </location>
</feature>
<dbReference type="GO" id="GO:0047499">
    <property type="term" value="F:calcium-independent phospholipase A2 activity"/>
    <property type="evidence" value="ECO:0007669"/>
    <property type="project" value="TreeGrafter"/>
</dbReference>
<dbReference type="GO" id="GO:0016020">
    <property type="term" value="C:membrane"/>
    <property type="evidence" value="ECO:0007669"/>
    <property type="project" value="TreeGrafter"/>
</dbReference>
<evidence type="ECO:0000256" key="5">
    <source>
        <dbReference type="SAM" id="MobiDB-lite"/>
    </source>
</evidence>
<keyword evidence="1 4" id="KW-0378">Hydrolase</keyword>
<dbReference type="PANTHER" id="PTHR24185:SF1">
    <property type="entry name" value="CALCIUM-INDEPENDENT PHOSPHOLIPASE A2-GAMMA"/>
    <property type="match status" value="1"/>
</dbReference>
<evidence type="ECO:0000256" key="4">
    <source>
        <dbReference type="PROSITE-ProRule" id="PRU01161"/>
    </source>
</evidence>
<evidence type="ECO:0000256" key="3">
    <source>
        <dbReference type="ARBA" id="ARBA00023098"/>
    </source>
</evidence>
<comment type="caution">
    <text evidence="7">The sequence shown here is derived from an EMBL/GenBank/DDBJ whole genome shotgun (WGS) entry which is preliminary data.</text>
</comment>
<dbReference type="AlphaFoldDB" id="A0A9P9WQF2"/>
<name>A0A9P9WQF2_9PEZI</name>
<feature type="short sequence motif" description="DGA/G" evidence="4">
    <location>
        <begin position="241"/>
        <end position="243"/>
    </location>
</feature>
<dbReference type="Proteomes" id="UP000829685">
    <property type="component" value="Unassembled WGS sequence"/>
</dbReference>
<dbReference type="PROSITE" id="PS51635">
    <property type="entry name" value="PNPLA"/>
    <property type="match status" value="1"/>
</dbReference>
<feature type="compositionally biased region" description="Polar residues" evidence="5">
    <location>
        <begin position="449"/>
        <end position="462"/>
    </location>
</feature>
<feature type="compositionally biased region" description="Basic and acidic residues" evidence="5">
    <location>
        <begin position="431"/>
        <end position="446"/>
    </location>
</feature>
<dbReference type="SUPFAM" id="SSF52151">
    <property type="entry name" value="FabD/lysophospholipase-like"/>
    <property type="match status" value="1"/>
</dbReference>
<dbReference type="GO" id="GO:0016042">
    <property type="term" value="P:lipid catabolic process"/>
    <property type="evidence" value="ECO:0007669"/>
    <property type="project" value="UniProtKB-UniRule"/>
</dbReference>
<feature type="short sequence motif" description="GXSXG" evidence="4">
    <location>
        <begin position="75"/>
        <end position="79"/>
    </location>
</feature>
<organism evidence="7 8">
    <name type="scientific">Neoarthrinium moseri</name>
    <dbReference type="NCBI Taxonomy" id="1658444"/>
    <lineage>
        <taxon>Eukaryota</taxon>
        <taxon>Fungi</taxon>
        <taxon>Dikarya</taxon>
        <taxon>Ascomycota</taxon>
        <taxon>Pezizomycotina</taxon>
        <taxon>Sordariomycetes</taxon>
        <taxon>Xylariomycetidae</taxon>
        <taxon>Amphisphaeriales</taxon>
        <taxon>Apiosporaceae</taxon>
        <taxon>Neoarthrinium</taxon>
    </lineage>
</organism>
<feature type="active site" description="Nucleophile" evidence="4">
    <location>
        <position position="77"/>
    </location>
</feature>
<evidence type="ECO:0000313" key="8">
    <source>
        <dbReference type="Proteomes" id="UP000829685"/>
    </source>
</evidence>
<evidence type="ECO:0000256" key="1">
    <source>
        <dbReference type="ARBA" id="ARBA00022801"/>
    </source>
</evidence>
<dbReference type="Pfam" id="PF01734">
    <property type="entry name" value="Patatin"/>
    <property type="match status" value="1"/>
</dbReference>
<evidence type="ECO:0000259" key="6">
    <source>
        <dbReference type="PROSITE" id="PS51635"/>
    </source>
</evidence>
<evidence type="ECO:0000256" key="2">
    <source>
        <dbReference type="ARBA" id="ARBA00022963"/>
    </source>
</evidence>
<dbReference type="PANTHER" id="PTHR24185">
    <property type="entry name" value="CALCIUM-INDEPENDENT PHOSPHOLIPASE A2-GAMMA"/>
    <property type="match status" value="1"/>
</dbReference>
<dbReference type="Gene3D" id="3.40.1090.10">
    <property type="entry name" value="Cytosolic phospholipase A2 catalytic domain"/>
    <property type="match status" value="1"/>
</dbReference>
<dbReference type="GO" id="GO:0046486">
    <property type="term" value="P:glycerolipid metabolic process"/>
    <property type="evidence" value="ECO:0007669"/>
    <property type="project" value="UniProtKB-ARBA"/>
</dbReference>
<reference evidence="7" key="1">
    <citation type="submission" date="2021-03" db="EMBL/GenBank/DDBJ databases">
        <title>Revisited historic fungal species revealed as producer of novel bioactive compounds through whole genome sequencing and comparative genomics.</title>
        <authorList>
            <person name="Vignolle G.A."/>
            <person name="Hochenegger N."/>
            <person name="Mach R.L."/>
            <person name="Mach-Aigner A.R."/>
            <person name="Javad Rahimi M."/>
            <person name="Salim K.A."/>
            <person name="Chan C.M."/>
            <person name="Lim L.B.L."/>
            <person name="Cai F."/>
            <person name="Druzhinina I.S."/>
            <person name="U'Ren J.M."/>
            <person name="Derntl C."/>
        </authorList>
    </citation>
    <scope>NUCLEOTIDE SEQUENCE</scope>
    <source>
        <strain evidence="7">TUCIM 5799</strain>
    </source>
</reference>
<feature type="short sequence motif" description="GXGXXG" evidence="4">
    <location>
        <begin position="35"/>
        <end position="40"/>
    </location>
</feature>
<dbReference type="GO" id="GO:0019369">
    <property type="term" value="P:arachidonate metabolic process"/>
    <property type="evidence" value="ECO:0007669"/>
    <property type="project" value="TreeGrafter"/>
</dbReference>
<keyword evidence="3 4" id="KW-0443">Lipid metabolism</keyword>
<gene>
    <name evidence="7" type="ORF">JX265_004816</name>
</gene>
<sequence>MSSRAEGVDSQPPQLGNEKIQPSDPWLPIILSLDGGGVRGLSSLIILHEIMRAVQTLECSDALPLPCNYFDFMIGTSTGGLIAIMLGRLRMSVEECIKEYLRLSNRIFRPKRYIRAYSAKKFRQAVEEVVAKQCGCHGNPRSCTHNHHLRQYDYAERYDTANRDIINKTCRVEKSKSEGQNRADVPYLFRSYDHDARDWKRDLNPKKLNRAELKIVDACRATTAAPFYFPALKIGGRRYIDGAIHGNNPSVYAWAEGVLMAGEPGRPPKETPNALISIGTGKKKEYPRFGFLNLLRHIRGLVVDVERPHENMEQTVAIVGGFYKRFNVSTSDEGLGLDGLSTIRLDSCNKSKRKRFPWSEQKQRTVEDNDLTSIETEASEKRKGGYKPHKYQYKTLEKIRDRTLDYIRLPTSRNEVRADINECAQKLYDYSRQRRENDPTRWEAIRQDPNPTAPIQSVLASS</sequence>
<keyword evidence="8" id="KW-1185">Reference proteome</keyword>
<protein>
    <recommendedName>
        <fullName evidence="6">PNPLA domain-containing protein</fullName>
    </recommendedName>
</protein>
<accession>A0A9P9WQF2</accession>
<proteinExistence type="predicted"/>